<feature type="coiled-coil region" evidence="1">
    <location>
        <begin position="466"/>
        <end position="549"/>
    </location>
</feature>
<proteinExistence type="predicted"/>
<feature type="coiled-coil region" evidence="1">
    <location>
        <begin position="590"/>
        <end position="697"/>
    </location>
</feature>
<gene>
    <name evidence="3" type="ORF">OE88DRAFT_574485</name>
</gene>
<dbReference type="EMBL" id="ML213520">
    <property type="protein sequence ID" value="TFK48321.1"/>
    <property type="molecule type" value="Genomic_DNA"/>
</dbReference>
<dbReference type="AlphaFoldDB" id="A0A5C3N3G0"/>
<feature type="region of interest" description="Disordered" evidence="2">
    <location>
        <begin position="273"/>
        <end position="372"/>
    </location>
</feature>
<organism evidence="3 4">
    <name type="scientific">Heliocybe sulcata</name>
    <dbReference type="NCBI Taxonomy" id="5364"/>
    <lineage>
        <taxon>Eukaryota</taxon>
        <taxon>Fungi</taxon>
        <taxon>Dikarya</taxon>
        <taxon>Basidiomycota</taxon>
        <taxon>Agaricomycotina</taxon>
        <taxon>Agaricomycetes</taxon>
        <taxon>Gloeophyllales</taxon>
        <taxon>Gloeophyllaceae</taxon>
        <taxon>Heliocybe</taxon>
    </lineage>
</organism>
<feature type="region of interest" description="Disordered" evidence="2">
    <location>
        <begin position="96"/>
        <end position="129"/>
    </location>
</feature>
<feature type="compositionally biased region" description="Polar residues" evidence="2">
    <location>
        <begin position="274"/>
        <end position="311"/>
    </location>
</feature>
<dbReference type="STRING" id="5364.A0A5C3N3G0"/>
<protein>
    <submittedName>
        <fullName evidence="3">Uncharacterized protein</fullName>
    </submittedName>
</protein>
<name>A0A5C3N3G0_9AGAM</name>
<accession>A0A5C3N3G0</accession>
<feature type="compositionally biased region" description="Basic and acidic residues" evidence="2">
    <location>
        <begin position="320"/>
        <end position="336"/>
    </location>
</feature>
<dbReference type="OrthoDB" id="2593174at2759"/>
<keyword evidence="4" id="KW-1185">Reference proteome</keyword>
<evidence type="ECO:0000256" key="1">
    <source>
        <dbReference type="SAM" id="Coils"/>
    </source>
</evidence>
<feature type="compositionally biased region" description="Polar residues" evidence="2">
    <location>
        <begin position="1"/>
        <end position="10"/>
    </location>
</feature>
<reference evidence="3 4" key="1">
    <citation type="journal article" date="2019" name="Nat. Ecol. Evol.">
        <title>Megaphylogeny resolves global patterns of mushroom evolution.</title>
        <authorList>
            <person name="Varga T."/>
            <person name="Krizsan K."/>
            <person name="Foldi C."/>
            <person name="Dima B."/>
            <person name="Sanchez-Garcia M."/>
            <person name="Sanchez-Ramirez S."/>
            <person name="Szollosi G.J."/>
            <person name="Szarkandi J.G."/>
            <person name="Papp V."/>
            <person name="Albert L."/>
            <person name="Andreopoulos W."/>
            <person name="Angelini C."/>
            <person name="Antonin V."/>
            <person name="Barry K.W."/>
            <person name="Bougher N.L."/>
            <person name="Buchanan P."/>
            <person name="Buyck B."/>
            <person name="Bense V."/>
            <person name="Catcheside P."/>
            <person name="Chovatia M."/>
            <person name="Cooper J."/>
            <person name="Damon W."/>
            <person name="Desjardin D."/>
            <person name="Finy P."/>
            <person name="Geml J."/>
            <person name="Haridas S."/>
            <person name="Hughes K."/>
            <person name="Justo A."/>
            <person name="Karasinski D."/>
            <person name="Kautmanova I."/>
            <person name="Kiss B."/>
            <person name="Kocsube S."/>
            <person name="Kotiranta H."/>
            <person name="LaButti K.M."/>
            <person name="Lechner B.E."/>
            <person name="Liimatainen K."/>
            <person name="Lipzen A."/>
            <person name="Lukacs Z."/>
            <person name="Mihaltcheva S."/>
            <person name="Morgado L.N."/>
            <person name="Niskanen T."/>
            <person name="Noordeloos M.E."/>
            <person name="Ohm R.A."/>
            <person name="Ortiz-Santana B."/>
            <person name="Ovrebo C."/>
            <person name="Racz N."/>
            <person name="Riley R."/>
            <person name="Savchenko A."/>
            <person name="Shiryaev A."/>
            <person name="Soop K."/>
            <person name="Spirin V."/>
            <person name="Szebenyi C."/>
            <person name="Tomsovsky M."/>
            <person name="Tulloss R.E."/>
            <person name="Uehling J."/>
            <person name="Grigoriev I.V."/>
            <person name="Vagvolgyi C."/>
            <person name="Papp T."/>
            <person name="Martin F.M."/>
            <person name="Miettinen O."/>
            <person name="Hibbett D.S."/>
            <person name="Nagy L.G."/>
        </authorList>
    </citation>
    <scope>NUCLEOTIDE SEQUENCE [LARGE SCALE GENOMIC DNA]</scope>
    <source>
        <strain evidence="3 4">OMC1185</strain>
    </source>
</reference>
<evidence type="ECO:0000313" key="4">
    <source>
        <dbReference type="Proteomes" id="UP000305948"/>
    </source>
</evidence>
<dbReference type="Proteomes" id="UP000305948">
    <property type="component" value="Unassembled WGS sequence"/>
</dbReference>
<sequence length="841" mass="95001">MWSRISNALKSKQDDEEDDWDKSGSPPVLNGVYEQHPNLSIFHNDEEEEPISGDILPASPSNGIREMLKRVSKSPWNEDARNDSTLSLPANLKNNLILNGSDSPPPPQDVTTRESHASPRVPETPIENRYGSIRPILRDRNAPGTGQSVRFFSRDSYKVITPDTSTLSEIDRTSVYNLLQQASEDGAAGSTPQHAVAFSPNDVSSLPKPFPATPGECSKRLASFAIPTSDHSNIFDVSQGVDFPTMSMVTETRLRDSAVEIEDSPEAIHADLVQRSSTPFKQNETGSFVSANSGPSMNRSNSLSFAQSVFHSAQEGPSADSEKSQSFKTAEEKSERPTCTPDMGPFKRSRATSDDLLQPMRDSGTNSPEGEVDHRAEALVVYKQPEPDSFSTNVEAFYSAQLGIPCTAPPSTPARKSSREEDLILSLKTQLALQQEMCSHYEIDLKARDELVEVLTTRLSQADKDAEKRKKALSQWKKKVLELEKACRHLEEEVEHSREESFERSVMDEASGEALRQLHRQINRLEMEKAETEKREMNAKDEIAVLKQEAAVKDSRIQRLSDDLAAKEQGETIHPQIRSPTHEDGSGEERSQLIARIDELEAEIAQVKKERLEAARKDEQLVLLQNELEAQWQNTEEMNDKIHALTREKEALQVGVEALEERISGMEMDWSQTENRKMELENEVQEAWNARDEMESEKQHVRSEVVSVIVFHTNIARSSRRNFMLSVSMLMNLLEHYRSVRTACKIWRGSVNMLSILSSALRIIFKSAIAIPKRLSSAWPFARRRLSIYRMKFPTSSVNAAALSMNRRGPLMTSRYARSKPGQRWRKWCRRRPRPRQLSRP</sequence>
<evidence type="ECO:0000313" key="3">
    <source>
        <dbReference type="EMBL" id="TFK48321.1"/>
    </source>
</evidence>
<feature type="region of interest" description="Disordered" evidence="2">
    <location>
        <begin position="565"/>
        <end position="590"/>
    </location>
</feature>
<feature type="region of interest" description="Disordered" evidence="2">
    <location>
        <begin position="1"/>
        <end position="61"/>
    </location>
</feature>
<evidence type="ECO:0000256" key="2">
    <source>
        <dbReference type="SAM" id="MobiDB-lite"/>
    </source>
</evidence>
<feature type="compositionally biased region" description="Basic and acidic residues" evidence="2">
    <location>
        <begin position="580"/>
        <end position="590"/>
    </location>
</feature>
<keyword evidence="1" id="KW-0175">Coiled coil</keyword>